<keyword evidence="7 9" id="KW-0560">Oxidoreductase</keyword>
<evidence type="ECO:0000259" key="12">
    <source>
        <dbReference type="Pfam" id="PF01243"/>
    </source>
</evidence>
<reference evidence="14 15" key="1">
    <citation type="journal article" date="2013" name="Stand. Genomic Sci.">
        <title>Genomic Encyclopedia of Type Strains, Phase I: The one thousand microbial genomes (KMG-I) project.</title>
        <authorList>
            <person name="Kyrpides N.C."/>
            <person name="Woyke T."/>
            <person name="Eisen J.A."/>
            <person name="Garrity G."/>
            <person name="Lilburn T.G."/>
            <person name="Beck B.J."/>
            <person name="Whitman W.B."/>
            <person name="Hugenholtz P."/>
            <person name="Klenk H.P."/>
        </authorList>
    </citation>
    <scope>NUCLEOTIDE SEQUENCE [LARGE SCALE GENOMIC DNA]</scope>
    <source>
        <strain evidence="14 15">DSM 13484</strain>
    </source>
</reference>
<evidence type="ECO:0000256" key="4">
    <source>
        <dbReference type="ARBA" id="ARBA00011738"/>
    </source>
</evidence>
<dbReference type="HAMAP" id="MF_01629">
    <property type="entry name" value="PdxH"/>
    <property type="match status" value="1"/>
</dbReference>
<feature type="binding site" evidence="9 10">
    <location>
        <position position="68"/>
    </location>
    <ligand>
        <name>substrate</name>
    </ligand>
</feature>
<dbReference type="SUPFAM" id="SSF50475">
    <property type="entry name" value="FMN-binding split barrel"/>
    <property type="match status" value="1"/>
</dbReference>
<feature type="binding site" evidence="9 11">
    <location>
        <position position="85"/>
    </location>
    <ligand>
        <name>FMN</name>
        <dbReference type="ChEBI" id="CHEBI:58210"/>
    </ligand>
</feature>
<dbReference type="EMBL" id="VLLG01000002">
    <property type="protein sequence ID" value="TWI91867.1"/>
    <property type="molecule type" value="Genomic_DNA"/>
</dbReference>
<organism evidence="14 15">
    <name type="scientific">Chitinophaga japonensis</name>
    <name type="common">Flexibacter japonensis</name>
    <dbReference type="NCBI Taxonomy" id="104662"/>
    <lineage>
        <taxon>Bacteria</taxon>
        <taxon>Pseudomonadati</taxon>
        <taxon>Bacteroidota</taxon>
        <taxon>Chitinophagia</taxon>
        <taxon>Chitinophagales</taxon>
        <taxon>Chitinophagaceae</taxon>
        <taxon>Chitinophaga</taxon>
    </lineage>
</organism>
<name>A0A562TE89_CHIJA</name>
<evidence type="ECO:0000256" key="9">
    <source>
        <dbReference type="HAMAP-Rule" id="MF_01629"/>
    </source>
</evidence>
<evidence type="ECO:0000313" key="14">
    <source>
        <dbReference type="EMBL" id="TWI91867.1"/>
    </source>
</evidence>
<feature type="binding site" evidence="9 11">
    <location>
        <position position="84"/>
    </location>
    <ligand>
        <name>FMN</name>
        <dbReference type="ChEBI" id="CHEBI:58210"/>
    </ligand>
</feature>
<feature type="binding site" evidence="9 11">
    <location>
        <position position="187"/>
    </location>
    <ligand>
        <name>FMN</name>
        <dbReference type="ChEBI" id="CHEBI:58210"/>
    </ligand>
</feature>
<evidence type="ECO:0000256" key="6">
    <source>
        <dbReference type="ARBA" id="ARBA00022643"/>
    </source>
</evidence>
<comment type="caution">
    <text evidence="14">The sequence shown here is derived from an EMBL/GenBank/DDBJ whole genome shotgun (WGS) entry which is preliminary data.</text>
</comment>
<dbReference type="InterPro" id="IPR011576">
    <property type="entry name" value="Pyridox_Oxase_N"/>
</dbReference>
<dbReference type="AlphaFoldDB" id="A0A562TE89"/>
<feature type="binding site" evidence="9 11">
    <location>
        <begin position="78"/>
        <end position="79"/>
    </location>
    <ligand>
        <name>FMN</name>
        <dbReference type="ChEBI" id="CHEBI:58210"/>
    </ligand>
</feature>
<comment type="similarity">
    <text evidence="3 9">Belongs to the pyridoxamine 5'-phosphate oxidase family.</text>
</comment>
<comment type="function">
    <text evidence="9">Catalyzes the oxidation of either pyridoxine 5'-phosphate (PNP) or pyridoxamine 5'-phosphate (PMP) into pyridoxal 5'-phosphate (PLP).</text>
</comment>
<evidence type="ECO:0000256" key="3">
    <source>
        <dbReference type="ARBA" id="ARBA00007301"/>
    </source>
</evidence>
<dbReference type="PANTHER" id="PTHR10851">
    <property type="entry name" value="PYRIDOXINE-5-PHOSPHATE OXIDASE"/>
    <property type="match status" value="1"/>
</dbReference>
<feature type="domain" description="Pyridoxine 5'-phosphate oxidase dimerisation C-terminal" evidence="13">
    <location>
        <begin position="174"/>
        <end position="215"/>
    </location>
</feature>
<proteinExistence type="inferred from homology"/>
<feature type="binding site" evidence="9 10">
    <location>
        <position position="133"/>
    </location>
    <ligand>
        <name>substrate</name>
    </ligand>
</feature>
<comment type="cofactor">
    <cofactor evidence="9 11">
        <name>FMN</name>
        <dbReference type="ChEBI" id="CHEBI:58210"/>
    </cofactor>
    <text evidence="9 11">Binds 1 FMN per subunit.</text>
</comment>
<dbReference type="PROSITE" id="PS01064">
    <property type="entry name" value="PYRIDOX_OXIDASE"/>
    <property type="match status" value="1"/>
</dbReference>
<keyword evidence="5 9" id="KW-0285">Flavoprotein</keyword>
<feature type="binding site" evidence="9 10">
    <location>
        <position position="129"/>
    </location>
    <ligand>
        <name>substrate</name>
    </ligand>
</feature>
<evidence type="ECO:0000256" key="1">
    <source>
        <dbReference type="ARBA" id="ARBA00004738"/>
    </source>
</evidence>
<feature type="domain" description="Pyridoxamine 5'-phosphate oxidase N-terminal" evidence="12">
    <location>
        <begin position="37"/>
        <end position="157"/>
    </location>
</feature>
<dbReference type="RefSeq" id="WP_145710998.1">
    <property type="nucleotide sequence ID" value="NZ_BAAAFY010000001.1"/>
</dbReference>
<dbReference type="GO" id="GO:0010181">
    <property type="term" value="F:FMN binding"/>
    <property type="evidence" value="ECO:0007669"/>
    <property type="project" value="UniProtKB-UniRule"/>
</dbReference>
<dbReference type="PANTHER" id="PTHR10851:SF0">
    <property type="entry name" value="PYRIDOXINE-5'-PHOSPHATE OXIDASE"/>
    <property type="match status" value="1"/>
</dbReference>
<keyword evidence="6 9" id="KW-0288">FMN</keyword>
<dbReference type="InterPro" id="IPR012349">
    <property type="entry name" value="Split_barrel_FMN-bd"/>
</dbReference>
<dbReference type="UniPathway" id="UPA01068">
    <property type="reaction ID" value="UER00304"/>
</dbReference>
<evidence type="ECO:0000256" key="5">
    <source>
        <dbReference type="ARBA" id="ARBA00022630"/>
    </source>
</evidence>
<dbReference type="InterPro" id="IPR019740">
    <property type="entry name" value="Pyridox_Oxase_CS"/>
</dbReference>
<keyword evidence="15" id="KW-1185">Reference proteome</keyword>
<feature type="binding site" evidence="9 11">
    <location>
        <position position="197"/>
    </location>
    <ligand>
        <name>FMN</name>
        <dbReference type="ChEBI" id="CHEBI:58210"/>
    </ligand>
</feature>
<dbReference type="GO" id="GO:0004733">
    <property type="term" value="F:pyridoxamine phosphate oxidase activity"/>
    <property type="evidence" value="ECO:0007669"/>
    <property type="project" value="UniProtKB-UniRule"/>
</dbReference>
<evidence type="ECO:0000256" key="7">
    <source>
        <dbReference type="ARBA" id="ARBA00023002"/>
    </source>
</evidence>
<feature type="binding site" evidence="9 10">
    <location>
        <begin position="193"/>
        <end position="195"/>
    </location>
    <ligand>
        <name>substrate</name>
    </ligand>
</feature>
<comment type="subunit">
    <text evidence="4 9">Homodimer.</text>
</comment>
<dbReference type="GO" id="GO:0008615">
    <property type="term" value="P:pyridoxine biosynthetic process"/>
    <property type="evidence" value="ECO:0007669"/>
    <property type="project" value="UniProtKB-UniRule"/>
</dbReference>
<comment type="catalytic activity">
    <reaction evidence="9">
        <text>pyridoxamine 5'-phosphate + O2 + H2O = pyridoxal 5'-phosphate + H2O2 + NH4(+)</text>
        <dbReference type="Rhea" id="RHEA:15817"/>
        <dbReference type="ChEBI" id="CHEBI:15377"/>
        <dbReference type="ChEBI" id="CHEBI:15379"/>
        <dbReference type="ChEBI" id="CHEBI:16240"/>
        <dbReference type="ChEBI" id="CHEBI:28938"/>
        <dbReference type="ChEBI" id="CHEBI:58451"/>
        <dbReference type="ChEBI" id="CHEBI:597326"/>
        <dbReference type="EC" id="1.4.3.5"/>
    </reaction>
</comment>
<gene>
    <name evidence="9" type="primary">pdxH</name>
    <name evidence="14" type="ORF">LX66_1248</name>
</gene>
<dbReference type="Gene3D" id="2.30.110.10">
    <property type="entry name" value="Electron Transport, Fmn-binding Protein, Chain A"/>
    <property type="match status" value="1"/>
</dbReference>
<protein>
    <recommendedName>
        <fullName evidence="9">Pyridoxine/pyridoxamine 5'-phosphate oxidase</fullName>
        <ecNumber evidence="9">1.4.3.5</ecNumber>
    </recommendedName>
    <alternativeName>
        <fullName evidence="9">PNP/PMP oxidase</fullName>
        <shortName evidence="9">PNPOx</shortName>
    </alternativeName>
    <alternativeName>
        <fullName evidence="9">Pyridoxal 5'-phosphate synthase</fullName>
    </alternativeName>
</protein>
<feature type="binding site" evidence="9 10">
    <location>
        <position position="125"/>
    </location>
    <ligand>
        <name>substrate</name>
    </ligand>
</feature>
<evidence type="ECO:0000256" key="2">
    <source>
        <dbReference type="ARBA" id="ARBA00005037"/>
    </source>
</evidence>
<feature type="binding site" evidence="10">
    <location>
        <begin position="10"/>
        <end position="13"/>
    </location>
    <ligand>
        <name>substrate</name>
    </ligand>
</feature>
<evidence type="ECO:0000256" key="11">
    <source>
        <dbReference type="PIRSR" id="PIRSR000190-2"/>
    </source>
</evidence>
<comment type="pathway">
    <text evidence="1 9">Cofactor metabolism; pyridoxal 5'-phosphate salvage; pyridoxal 5'-phosphate from pyridoxamine 5'-phosphate: step 1/1.</text>
</comment>
<evidence type="ECO:0000313" key="15">
    <source>
        <dbReference type="Proteomes" id="UP000316778"/>
    </source>
</evidence>
<keyword evidence="8 9" id="KW-0664">Pyridoxine biosynthesis</keyword>
<dbReference type="FunFam" id="2.30.110.10:FF:000005">
    <property type="entry name" value="NAD(P)H-hydrate epimerase"/>
    <property type="match status" value="1"/>
</dbReference>
<dbReference type="InterPro" id="IPR000659">
    <property type="entry name" value="Pyridox_Oxase"/>
</dbReference>
<dbReference type="InterPro" id="IPR019576">
    <property type="entry name" value="Pyridoxamine_oxidase_dimer_C"/>
</dbReference>
<dbReference type="PIRSF" id="PIRSF000190">
    <property type="entry name" value="Pyd_amn-ph_oxd"/>
    <property type="match status" value="1"/>
</dbReference>
<dbReference type="NCBIfam" id="TIGR00558">
    <property type="entry name" value="pdxH"/>
    <property type="match status" value="1"/>
</dbReference>
<dbReference type="NCBIfam" id="NF004231">
    <property type="entry name" value="PRK05679.1"/>
    <property type="match status" value="1"/>
</dbReference>
<evidence type="ECO:0000256" key="10">
    <source>
        <dbReference type="PIRSR" id="PIRSR000190-1"/>
    </source>
</evidence>
<dbReference type="EC" id="1.4.3.5" evidence="9"/>
<feature type="binding site" evidence="9 11">
    <location>
        <position position="107"/>
    </location>
    <ligand>
        <name>FMN</name>
        <dbReference type="ChEBI" id="CHEBI:58210"/>
    </ligand>
</feature>
<comment type="catalytic activity">
    <reaction evidence="9">
        <text>pyridoxine 5'-phosphate + O2 = pyridoxal 5'-phosphate + H2O2</text>
        <dbReference type="Rhea" id="RHEA:15149"/>
        <dbReference type="ChEBI" id="CHEBI:15379"/>
        <dbReference type="ChEBI" id="CHEBI:16240"/>
        <dbReference type="ChEBI" id="CHEBI:58589"/>
        <dbReference type="ChEBI" id="CHEBI:597326"/>
        <dbReference type="EC" id="1.4.3.5"/>
    </reaction>
</comment>
<evidence type="ECO:0000256" key="8">
    <source>
        <dbReference type="ARBA" id="ARBA00023096"/>
    </source>
</evidence>
<feature type="binding site" evidence="9 11">
    <location>
        <begin position="63"/>
        <end position="68"/>
    </location>
    <ligand>
        <name>FMN</name>
        <dbReference type="ChEBI" id="CHEBI:58210"/>
    </ligand>
</feature>
<feature type="binding site" evidence="9 11">
    <location>
        <begin position="142"/>
        <end position="143"/>
    </location>
    <ligand>
        <name>FMN</name>
        <dbReference type="ChEBI" id="CHEBI:58210"/>
    </ligand>
</feature>
<dbReference type="Pfam" id="PF10590">
    <property type="entry name" value="PNP_phzG_C"/>
    <property type="match status" value="1"/>
</dbReference>
<accession>A0A562TE89</accession>
<evidence type="ECO:0000259" key="13">
    <source>
        <dbReference type="Pfam" id="PF10590"/>
    </source>
</evidence>
<dbReference type="Pfam" id="PF01243">
    <property type="entry name" value="PNPOx_N"/>
    <property type="match status" value="1"/>
</dbReference>
<dbReference type="OrthoDB" id="9780392at2"/>
<comment type="pathway">
    <text evidence="2 9">Cofactor metabolism; pyridoxal 5'-phosphate salvage; pyridoxal 5'-phosphate from pyridoxine 5'-phosphate: step 1/1.</text>
</comment>
<sequence>MLNKQVADLRKDYRLASLDESEVAESPVQQFEKWWQDAINSQLEEPNTMTLATSTPDGRPSARIVLLKSFDQDGFMFFTNYESRKGREMAANPHVSLLFFWQELERQVRIDGVVSKTSAAVSDAYYDSRPMGSRIGAIASPQSQVIPHRSFLEAQVSMLAEKYVLDAPARPEHWGGYIVKPALVEFWQGRSNRLHDRIQYTLTETGSWKIERLAP</sequence>
<dbReference type="Proteomes" id="UP000316778">
    <property type="component" value="Unassembled WGS sequence"/>
</dbReference>